<accession>A0A8A0RJG6</accession>
<proteinExistence type="predicted"/>
<dbReference type="RefSeq" id="WP_241754921.1">
    <property type="nucleotide sequence ID" value="NZ_CP059066.1"/>
</dbReference>
<keyword evidence="2" id="KW-1185">Reference proteome</keyword>
<dbReference type="EMBL" id="CP059066">
    <property type="protein sequence ID" value="QSQ07778.1"/>
    <property type="molecule type" value="Genomic_DNA"/>
</dbReference>
<dbReference type="Proteomes" id="UP000662904">
    <property type="component" value="Chromosome"/>
</dbReference>
<protein>
    <recommendedName>
        <fullName evidence="3">Molybdopterin oxidoreductase</fullName>
    </recommendedName>
</protein>
<name>A0A8A0RJG6_9FIRM</name>
<dbReference type="SUPFAM" id="SSF160148">
    <property type="entry name" value="CPE0013-like"/>
    <property type="match status" value="1"/>
</dbReference>
<reference evidence="1" key="1">
    <citation type="submission" date="2020-07" db="EMBL/GenBank/DDBJ databases">
        <title>Koleobacter methoxysyntrophicus gen. nov., sp. nov., a novel anaerobic bacterium isolated from deep subsurface oil field and proposal of Koleobacterales ord. nov. in the phylum Firmicutes.</title>
        <authorList>
            <person name="Sakamoto S."/>
            <person name="Tamaki H."/>
        </authorList>
    </citation>
    <scope>NUCLEOTIDE SEQUENCE</scope>
    <source>
        <strain evidence="1">NRmbB1</strain>
    </source>
</reference>
<organism evidence="1 2">
    <name type="scientific">Koleobacter methoxysyntrophicus</name>
    <dbReference type="NCBI Taxonomy" id="2751313"/>
    <lineage>
        <taxon>Bacteria</taxon>
        <taxon>Bacillati</taxon>
        <taxon>Bacillota</taxon>
        <taxon>Clostridia</taxon>
        <taxon>Koleobacterales</taxon>
        <taxon>Koleobacteraceae</taxon>
        <taxon>Koleobacter</taxon>
    </lineage>
</organism>
<dbReference type="KEGG" id="kme:H0A61_00094"/>
<sequence>MSTAIEEKTVTCIVCPSGCVVRVVLKGGKIAGISGNMCRKGTDYAKTEVINPMRILTTTVRMEDNRLLPVKTERPLPKALIFDAMKELSHVRVKAPVKIGQVVYPNVADTGVNVVATRSWK</sequence>
<dbReference type="PANTHER" id="PTHR39450:SF1">
    <property type="entry name" value="DUF1667 DOMAIN-CONTAINING PROTEIN"/>
    <property type="match status" value="1"/>
</dbReference>
<dbReference type="PANTHER" id="PTHR39450">
    <property type="entry name" value="MOLYBDOPTERIN OXIDOREDUCTASE, 4FE-4S CLUSTER-BINDING SUBUNIT"/>
    <property type="match status" value="1"/>
</dbReference>
<evidence type="ECO:0000313" key="2">
    <source>
        <dbReference type="Proteomes" id="UP000662904"/>
    </source>
</evidence>
<dbReference type="Pfam" id="PF07892">
    <property type="entry name" value="DUF1667"/>
    <property type="match status" value="1"/>
</dbReference>
<dbReference type="Gene3D" id="3.10.530.10">
    <property type="entry name" value="CPE0013-like"/>
    <property type="match status" value="1"/>
</dbReference>
<dbReference type="InterPro" id="IPR036593">
    <property type="entry name" value="CPE0013-like_sf"/>
</dbReference>
<evidence type="ECO:0008006" key="3">
    <source>
        <dbReference type="Google" id="ProtNLM"/>
    </source>
</evidence>
<dbReference type="AlphaFoldDB" id="A0A8A0RJG6"/>
<gene>
    <name evidence="1" type="ORF">H0A61_00094</name>
</gene>
<evidence type="ECO:0000313" key="1">
    <source>
        <dbReference type="EMBL" id="QSQ07778.1"/>
    </source>
</evidence>
<dbReference type="SUPFAM" id="SSF53706">
    <property type="entry name" value="Formate dehydrogenase/DMSO reductase, domains 1-3"/>
    <property type="match status" value="1"/>
</dbReference>
<dbReference type="InterPro" id="IPR012460">
    <property type="entry name" value="DUF1667"/>
</dbReference>